<dbReference type="EMBL" id="FJOG01000003">
    <property type="protein sequence ID" value="CZR53076.1"/>
    <property type="molecule type" value="Genomic_DNA"/>
</dbReference>
<reference evidence="2 3" key="1">
    <citation type="submission" date="2016-03" db="EMBL/GenBank/DDBJ databases">
        <authorList>
            <person name="Ploux O."/>
        </authorList>
    </citation>
    <scope>NUCLEOTIDE SEQUENCE [LARGE SCALE GENOMIC DNA]</scope>
    <source>
        <strain evidence="2 3">UAMH 11012</strain>
    </source>
</reference>
<proteinExistence type="predicted"/>
<name>A0A1L7WJZ4_9HELO</name>
<sequence>MPVLKLANFPFTTIDPSTSHRISSNRLRMQTTQPQRSL</sequence>
<keyword evidence="3" id="KW-1185">Reference proteome</keyword>
<feature type="region of interest" description="Disordered" evidence="1">
    <location>
        <begin position="15"/>
        <end position="38"/>
    </location>
</feature>
<organism evidence="2 3">
    <name type="scientific">Phialocephala subalpina</name>
    <dbReference type="NCBI Taxonomy" id="576137"/>
    <lineage>
        <taxon>Eukaryota</taxon>
        <taxon>Fungi</taxon>
        <taxon>Dikarya</taxon>
        <taxon>Ascomycota</taxon>
        <taxon>Pezizomycotina</taxon>
        <taxon>Leotiomycetes</taxon>
        <taxon>Helotiales</taxon>
        <taxon>Mollisiaceae</taxon>
        <taxon>Phialocephala</taxon>
        <taxon>Phialocephala fortinii species complex</taxon>
    </lineage>
</organism>
<protein>
    <submittedName>
        <fullName evidence="2">Uncharacterized protein</fullName>
    </submittedName>
</protein>
<gene>
    <name evidence="2" type="ORF">PAC_02954</name>
</gene>
<evidence type="ECO:0000256" key="1">
    <source>
        <dbReference type="SAM" id="MobiDB-lite"/>
    </source>
</evidence>
<accession>A0A1L7WJZ4</accession>
<evidence type="ECO:0000313" key="3">
    <source>
        <dbReference type="Proteomes" id="UP000184330"/>
    </source>
</evidence>
<dbReference type="AlphaFoldDB" id="A0A1L7WJZ4"/>
<evidence type="ECO:0000313" key="2">
    <source>
        <dbReference type="EMBL" id="CZR53076.1"/>
    </source>
</evidence>
<dbReference type="Proteomes" id="UP000184330">
    <property type="component" value="Unassembled WGS sequence"/>
</dbReference>